<evidence type="ECO:0000256" key="14">
    <source>
        <dbReference type="ARBA" id="ARBA00048679"/>
    </source>
</evidence>
<evidence type="ECO:0000259" key="16">
    <source>
        <dbReference type="PROSITE" id="PS50011"/>
    </source>
</evidence>
<keyword evidence="7" id="KW-0808">Transferase</keyword>
<proteinExistence type="predicted"/>
<keyword evidence="6" id="KW-0723">Serine/threonine-protein kinase</keyword>
<comment type="catalytic activity">
    <reaction evidence="13">
        <text>L-threonyl-[protein] + ATP = O-phospho-L-threonyl-[protein] + ADP + H(+)</text>
        <dbReference type="Rhea" id="RHEA:46608"/>
        <dbReference type="Rhea" id="RHEA-COMP:11060"/>
        <dbReference type="Rhea" id="RHEA-COMP:11605"/>
        <dbReference type="ChEBI" id="CHEBI:15378"/>
        <dbReference type="ChEBI" id="CHEBI:30013"/>
        <dbReference type="ChEBI" id="CHEBI:30616"/>
        <dbReference type="ChEBI" id="CHEBI:61977"/>
        <dbReference type="ChEBI" id="CHEBI:456216"/>
        <dbReference type="EC" id="2.7.11.1"/>
    </reaction>
</comment>
<evidence type="ECO:0000256" key="12">
    <source>
        <dbReference type="ARBA" id="ARBA00033194"/>
    </source>
</evidence>
<dbReference type="PANTHER" id="PTHR47634">
    <property type="entry name" value="PROTEIN KINASE DOMAIN-CONTAINING PROTEIN-RELATED"/>
    <property type="match status" value="1"/>
</dbReference>
<keyword evidence="8" id="KW-0547">Nucleotide-binding</keyword>
<evidence type="ECO:0000313" key="18">
    <source>
        <dbReference type="Proteomes" id="UP001390339"/>
    </source>
</evidence>
<evidence type="ECO:0000256" key="6">
    <source>
        <dbReference type="ARBA" id="ARBA00022527"/>
    </source>
</evidence>
<evidence type="ECO:0000256" key="11">
    <source>
        <dbReference type="ARBA" id="ARBA00030980"/>
    </source>
</evidence>
<comment type="catalytic activity">
    <reaction evidence="14">
        <text>L-seryl-[protein] + ATP = O-phospho-L-seryl-[protein] + ADP + H(+)</text>
        <dbReference type="Rhea" id="RHEA:17989"/>
        <dbReference type="Rhea" id="RHEA-COMP:9863"/>
        <dbReference type="Rhea" id="RHEA-COMP:11604"/>
        <dbReference type="ChEBI" id="CHEBI:15378"/>
        <dbReference type="ChEBI" id="CHEBI:29999"/>
        <dbReference type="ChEBI" id="CHEBI:30616"/>
        <dbReference type="ChEBI" id="CHEBI:83421"/>
        <dbReference type="ChEBI" id="CHEBI:456216"/>
        <dbReference type="EC" id="2.7.11.1"/>
    </reaction>
</comment>
<evidence type="ECO:0000256" key="3">
    <source>
        <dbReference type="ARBA" id="ARBA00012513"/>
    </source>
</evidence>
<organism evidence="17 18">
    <name type="scientific">Apiospora arundinis</name>
    <dbReference type="NCBI Taxonomy" id="335852"/>
    <lineage>
        <taxon>Eukaryota</taxon>
        <taxon>Fungi</taxon>
        <taxon>Dikarya</taxon>
        <taxon>Ascomycota</taxon>
        <taxon>Pezizomycotina</taxon>
        <taxon>Sordariomycetes</taxon>
        <taxon>Xylariomycetidae</taxon>
        <taxon>Amphisphaeriales</taxon>
        <taxon>Apiosporaceae</taxon>
        <taxon>Apiospora</taxon>
    </lineage>
</organism>
<evidence type="ECO:0000256" key="5">
    <source>
        <dbReference type="ARBA" id="ARBA00019973"/>
    </source>
</evidence>
<dbReference type="SMART" id="SM00220">
    <property type="entry name" value="S_TKc"/>
    <property type="match status" value="1"/>
</dbReference>
<dbReference type="SUPFAM" id="SSF56112">
    <property type="entry name" value="Protein kinase-like (PK-like)"/>
    <property type="match status" value="1"/>
</dbReference>
<gene>
    <name evidence="17" type="ORF">PGQ11_015099</name>
</gene>
<evidence type="ECO:0000256" key="7">
    <source>
        <dbReference type="ARBA" id="ARBA00022679"/>
    </source>
</evidence>
<protein>
    <recommendedName>
        <fullName evidence="5">EKC/KEOPS complex subunit BUD32</fullName>
        <ecNumber evidence="3">2.7.11.1</ecNumber>
    </recommendedName>
    <alternativeName>
        <fullName evidence="11 12">Atypical Serine/threonine protein kinase BUD32</fullName>
    </alternativeName>
    <alternativeName>
        <fullName evidence="4">EKC/KEOPS complex subunit bud32</fullName>
    </alternativeName>
</protein>
<dbReference type="InterPro" id="IPR000719">
    <property type="entry name" value="Prot_kinase_dom"/>
</dbReference>
<evidence type="ECO:0000256" key="4">
    <source>
        <dbReference type="ARBA" id="ARBA00013948"/>
    </source>
</evidence>
<accession>A0ABR2HL55</accession>
<dbReference type="InterPro" id="IPR008266">
    <property type="entry name" value="Tyr_kinase_AS"/>
</dbReference>
<evidence type="ECO:0000256" key="9">
    <source>
        <dbReference type="ARBA" id="ARBA00022777"/>
    </source>
</evidence>
<comment type="caution">
    <text evidence="17">The sequence shown here is derived from an EMBL/GenBank/DDBJ whole genome shotgun (WGS) entry which is preliminary data.</text>
</comment>
<feature type="domain" description="Protein kinase" evidence="16">
    <location>
        <begin position="45"/>
        <end position="458"/>
    </location>
</feature>
<evidence type="ECO:0000256" key="1">
    <source>
        <dbReference type="ARBA" id="ARBA00003747"/>
    </source>
</evidence>
<keyword evidence="10" id="KW-0067">ATP-binding</keyword>
<dbReference type="Gene3D" id="3.30.200.20">
    <property type="entry name" value="Phosphorylase Kinase, domain 1"/>
    <property type="match status" value="1"/>
</dbReference>
<evidence type="ECO:0000256" key="10">
    <source>
        <dbReference type="ARBA" id="ARBA00022840"/>
    </source>
</evidence>
<evidence type="ECO:0000256" key="15">
    <source>
        <dbReference type="SAM" id="MobiDB-lite"/>
    </source>
</evidence>
<reference evidence="17 18" key="1">
    <citation type="journal article" date="2024" name="IMA Fungus">
        <title>Apiospora arundinis, a panoply of carbohydrate-active enzymes and secondary metabolites.</title>
        <authorList>
            <person name="Sorensen T."/>
            <person name="Petersen C."/>
            <person name="Muurmann A.T."/>
            <person name="Christiansen J.V."/>
            <person name="Brundto M.L."/>
            <person name="Overgaard C.K."/>
            <person name="Boysen A.T."/>
            <person name="Wollenberg R.D."/>
            <person name="Larsen T.O."/>
            <person name="Sorensen J.L."/>
            <person name="Nielsen K.L."/>
            <person name="Sondergaard T.E."/>
        </authorList>
    </citation>
    <scope>NUCLEOTIDE SEQUENCE [LARGE SCALE GENOMIC DNA]</scope>
    <source>
        <strain evidence="17 18">AAU 773</strain>
    </source>
</reference>
<dbReference type="InterPro" id="IPR011009">
    <property type="entry name" value="Kinase-like_dom_sf"/>
</dbReference>
<evidence type="ECO:0000256" key="8">
    <source>
        <dbReference type="ARBA" id="ARBA00022741"/>
    </source>
</evidence>
<name>A0ABR2HL55_9PEZI</name>
<feature type="region of interest" description="Disordered" evidence="15">
    <location>
        <begin position="348"/>
        <end position="367"/>
    </location>
</feature>
<keyword evidence="18" id="KW-1185">Reference proteome</keyword>
<evidence type="ECO:0000256" key="2">
    <source>
        <dbReference type="ARBA" id="ARBA00011534"/>
    </source>
</evidence>
<comment type="function">
    <text evidence="1">Component of the EKC/KEOPS complex that is required for the formation of a threonylcarbamoyl group on adenosine at position 37 (t(6)A37) in tRNAs that read codons beginning with adenine. The complex is probably involved in the transfer of the threonylcarbamoyl moiety of threonylcarbamoyl-AMP (TC-AMP) to the N6 group of A37. BUD32 has ATPase activity in the context of the EKC/KEOPS complex and likely plays a supporting role to the catalytic subunit KAE1. The EKC/KEOPS complex also promotes both telomere uncapping and telomere elongation. The complex is required for efficient recruitment of transcriptional coactivators.</text>
</comment>
<dbReference type="Gene3D" id="1.10.510.10">
    <property type="entry name" value="Transferase(Phosphotransferase) domain 1"/>
    <property type="match status" value="1"/>
</dbReference>
<dbReference type="PROSITE" id="PS00109">
    <property type="entry name" value="PROTEIN_KINASE_TYR"/>
    <property type="match status" value="1"/>
</dbReference>
<comment type="subunit">
    <text evidence="2">Component of the EKC/KEOPS complex composed of at least BUD32, CGI121, GON7, KAE1 and PCC1; the whole complex dimerizes.</text>
</comment>
<evidence type="ECO:0000313" key="17">
    <source>
        <dbReference type="EMBL" id="KAK8848619.1"/>
    </source>
</evidence>
<dbReference type="PANTHER" id="PTHR47634:SF9">
    <property type="entry name" value="PROTEIN KINASE DOMAIN-CONTAINING PROTEIN-RELATED"/>
    <property type="match status" value="1"/>
</dbReference>
<dbReference type="EMBL" id="JAPCWZ010000010">
    <property type="protein sequence ID" value="KAK8848619.1"/>
    <property type="molecule type" value="Genomic_DNA"/>
</dbReference>
<keyword evidence="9" id="KW-0418">Kinase</keyword>
<evidence type="ECO:0000256" key="13">
    <source>
        <dbReference type="ARBA" id="ARBA00047899"/>
    </source>
</evidence>
<dbReference type="Pfam" id="PF00069">
    <property type="entry name" value="Pkinase"/>
    <property type="match status" value="2"/>
</dbReference>
<dbReference type="EC" id="2.7.11.1" evidence="3"/>
<sequence>MAPITPELEWEPDNEIEELERYEPGGFCPIDLSLRDEPKFINDRFQVIYKLGFGGLGTVWLCYDLVTKRWRALKVHQARHSSPTHLTEDRGDRLVSQTMERDGISTEEALANGVVLPLETFWIDSPNGRHMCTVLPLLGPRLTDLMDHMPGDDPDRIKHISYQTVQSMNFLHRHGLCHGDFRPQNVLLKLRDGCFDSISVEEMRQMLERPAMIDIELQNGERSPHAPELAVSCIEWDELWEYVTDDVAIVDFGETYTTTNPSPPDLGIPRRYAAPEILVGGDKGMATDLWALGCTLLDLRCRGLPHTLPHTLELVKTMEGWMGPCPPPFRLHVLQQIYERELETWRQRGGQEDISIPKPEPPGSSEALQMQPLTYITQTDPHDTDDSKNDDHKGSIEYYFGRQHSGGFFRTGEFEETLTDFRLTEEEIACFSDLLHKMLRWQPKQRWNTTQFMGHAWFGTRSSSQEPYTAARKLGSLGRVMPRLEMPVLASYLAGGHRPQPVADMNGHKQNPHGREYDNAEERMYPLQAHANVMRHPANVPVQGLHTQLQPPTKRVEEELTARPHETREGHDVIHVPKDGRSVIDPTCGPWHARAQASAGGRWASLTAGGWVGPACSTTGPLPSVAGRRGTRLPPAAASGFFVLPSTPRGPSAAAGEGQLSLDLGL</sequence>
<dbReference type="PROSITE" id="PS50011">
    <property type="entry name" value="PROTEIN_KINASE_DOM"/>
    <property type="match status" value="1"/>
</dbReference>
<dbReference type="InterPro" id="IPR051334">
    <property type="entry name" value="SRPK"/>
</dbReference>
<dbReference type="Proteomes" id="UP001390339">
    <property type="component" value="Unassembled WGS sequence"/>
</dbReference>